<accession>A0A182PZI4</accession>
<name>A0A182PZI4_9DIPT</name>
<evidence type="ECO:0000259" key="6">
    <source>
        <dbReference type="Pfam" id="PF15309"/>
    </source>
</evidence>
<feature type="compositionally biased region" description="Polar residues" evidence="5">
    <location>
        <begin position="964"/>
        <end position="973"/>
    </location>
</feature>
<feature type="region of interest" description="Disordered" evidence="5">
    <location>
        <begin position="205"/>
        <end position="241"/>
    </location>
</feature>
<keyword evidence="2" id="KW-0963">Cytoplasm</keyword>
<evidence type="ECO:0000256" key="5">
    <source>
        <dbReference type="SAM" id="MobiDB-lite"/>
    </source>
</evidence>
<feature type="region of interest" description="Disordered" evidence="5">
    <location>
        <begin position="305"/>
        <end position="349"/>
    </location>
</feature>
<feature type="region of interest" description="Disordered" evidence="5">
    <location>
        <begin position="402"/>
        <end position="447"/>
    </location>
</feature>
<keyword evidence="8" id="KW-1185">Reference proteome</keyword>
<feature type="coiled-coil region" evidence="4">
    <location>
        <begin position="1076"/>
        <end position="1103"/>
    </location>
</feature>
<keyword evidence="3" id="KW-0206">Cytoskeleton</keyword>
<reference evidence="7" key="2">
    <citation type="submission" date="2020-05" db="UniProtKB">
        <authorList>
            <consortium name="EnsemblMetazoa"/>
        </authorList>
    </citation>
    <scope>IDENTIFICATION</scope>
    <source>
        <strain evidence="7">FAR1</strain>
    </source>
</reference>
<dbReference type="VEuPathDB" id="VectorBase:AFAF000098"/>
<feature type="compositionally biased region" description="Polar residues" evidence="5">
    <location>
        <begin position="321"/>
        <end position="340"/>
    </location>
</feature>
<sequence length="1195" mass="133730">MSQSDRVTDLIMHYYMEHGRNRDLEKYLRLRRMSNATRSSSDGSLPCLDELQRRGGCRIASERSGLGKSMENLATLRKKAEQQQQEESEKSLRNASAESAKSLQGNKSSTPDKAAAGGGAVVAGSSDVKGVTVKEKKVEHKSGRNFNFNLESVIEINLPPPPTITLGVPTVTSTTVAAPITYTQPETVAPSMKQLSPRIVVHENSTQTTVPEDDPIRPVVKSQPPGGNAEEPLDSTKDISPVSSIASNKQRLEWDSLGDIGYDSSERLQFCGAADLNETEKRCLQRYFARKGLTFDRSVIVVRQRDEKEKKPERRMEDASITLSRPDAQSTPKVLPQTTTKPKEQMSDGTKFTQTSLRAMESRGVQVTRRHDTQHQDKAIGTTDSYTLASVDAAESFEFFSPSVPETENNTPSVAASASTPAHSSSTRTTDSSSADGSRPNQTLRPTFDDEVKLGLTLYNSICELKSMPTGVKESLIDKIFRKLSRHDPKKRTREQLLLDYSNAVRKQEKNDEHGECSIKRVEENVYDDVSPCGEPNEQEVISSAQMDRSMDVVEVVEKTKDPSAAISDIEQVSEGSVKGSTSGSNEGHNNFQHTTSMENSSHRTVSSQPVSAGTTKEIPPRKLSAPEPRDKRVRKAMHDYLQPMTHSEVEYENFRLLQQRNQTGGNDPQLAKIDREIEQLLVRKMLLLNAAGSIAGADPTLPVKETVKDKPKPVAVSVHSGTTVYTSVHDQISGKSHSSQDSSLGWNSHYHMAQMIKNRSKLETPTELPTSPSDVSIPTFVKQKKDKFVENYDHVRQQQRRVFEEQNNIYTRPYSSGGHRSGGERRRREEKENRAFSKDLCTLVKGTAKDRRPISSSNDTVLSPEFISSDSISIPVVTTLTNTTTTHHYDIKSRLPSPPPQSIPPKGRTAGTQTTDSIMRTKPIYGEPKSKPNSVTTAVQVPSAYVQAVPECHCFCVRQQQQRLESNHQQPATLRRTEIVDGTGGRQDKQAQTKPCSVAYVITFKEAASSNRQQQQARHKLSPPNVQKLQSSSGTDIATESEPENVKDEESEKMITLREQFRRSCPATLSRIEERRQCINELNKLRNKRNQQRQRLLLLTSDDSLRRSNAIGKGQLPPPPLTQRRVFASSRAIREYTRRQVRNLPEVQRKKEIERFNNLKRKNRIIKDMYNKNLQRKVLKGQVDLSNSVRVMQD</sequence>
<feature type="compositionally biased region" description="Polar residues" evidence="5">
    <location>
        <begin position="1025"/>
        <end position="1039"/>
    </location>
</feature>
<evidence type="ECO:0000256" key="1">
    <source>
        <dbReference type="ARBA" id="ARBA00004300"/>
    </source>
</evidence>
<evidence type="ECO:0000256" key="3">
    <source>
        <dbReference type="ARBA" id="ARBA00023212"/>
    </source>
</evidence>
<dbReference type="Proteomes" id="UP000075886">
    <property type="component" value="Unassembled WGS sequence"/>
</dbReference>
<feature type="region of interest" description="Disordered" evidence="5">
    <location>
        <begin position="76"/>
        <end position="121"/>
    </location>
</feature>
<dbReference type="EnsemblMetazoa" id="AFAF000098-RA">
    <property type="protein sequence ID" value="AFAF000098-PA"/>
    <property type="gene ID" value="AFAF000098"/>
</dbReference>
<feature type="compositionally biased region" description="Basic and acidic residues" evidence="5">
    <location>
        <begin position="822"/>
        <end position="835"/>
    </location>
</feature>
<evidence type="ECO:0000256" key="2">
    <source>
        <dbReference type="ARBA" id="ARBA00022490"/>
    </source>
</evidence>
<dbReference type="EMBL" id="AXCN02000322">
    <property type="status" value="NOT_ANNOTATED_CDS"/>
    <property type="molecule type" value="Genomic_DNA"/>
</dbReference>
<proteinExistence type="predicted"/>
<comment type="subcellular location">
    <subcellularLocation>
        <location evidence="1">Cytoplasm</location>
        <location evidence="1">Cytoskeleton</location>
        <location evidence="1">Microtubule organizing center</location>
        <location evidence="1">Centrosome</location>
    </subcellularLocation>
</comment>
<dbReference type="Pfam" id="PF15309">
    <property type="entry name" value="ALMS_motif"/>
    <property type="match status" value="1"/>
</dbReference>
<feature type="region of interest" description="Disordered" evidence="5">
    <location>
        <begin position="889"/>
        <end position="935"/>
    </location>
</feature>
<feature type="region of interest" description="Disordered" evidence="5">
    <location>
        <begin position="804"/>
        <end position="835"/>
    </location>
</feature>
<reference evidence="8" key="1">
    <citation type="submission" date="2014-01" db="EMBL/GenBank/DDBJ databases">
        <title>The Genome Sequence of Anopheles farauti FAR1 (V2).</title>
        <authorList>
            <consortium name="The Broad Institute Genomics Platform"/>
            <person name="Neafsey D.E."/>
            <person name="Besansky N."/>
            <person name="Howell P."/>
            <person name="Walton C."/>
            <person name="Young S.K."/>
            <person name="Zeng Q."/>
            <person name="Gargeya S."/>
            <person name="Fitzgerald M."/>
            <person name="Haas B."/>
            <person name="Abouelleil A."/>
            <person name="Allen A.W."/>
            <person name="Alvarado L."/>
            <person name="Arachchi H.M."/>
            <person name="Berlin A.M."/>
            <person name="Chapman S.B."/>
            <person name="Gainer-Dewar J."/>
            <person name="Goldberg J."/>
            <person name="Griggs A."/>
            <person name="Gujja S."/>
            <person name="Hansen M."/>
            <person name="Howarth C."/>
            <person name="Imamovic A."/>
            <person name="Ireland A."/>
            <person name="Larimer J."/>
            <person name="McCowan C."/>
            <person name="Murphy C."/>
            <person name="Pearson M."/>
            <person name="Poon T.W."/>
            <person name="Priest M."/>
            <person name="Roberts A."/>
            <person name="Saif S."/>
            <person name="Shea T."/>
            <person name="Sisk P."/>
            <person name="Sykes S."/>
            <person name="Wortman J."/>
            <person name="Nusbaum C."/>
            <person name="Birren B."/>
        </authorList>
    </citation>
    <scope>NUCLEOTIDE SEQUENCE [LARGE SCALE GENOMIC DNA]</scope>
    <source>
        <strain evidence="8">FAR1</strain>
    </source>
</reference>
<evidence type="ECO:0000313" key="7">
    <source>
        <dbReference type="EnsemblMetazoa" id="AFAF000098-PA"/>
    </source>
</evidence>
<evidence type="ECO:0000256" key="4">
    <source>
        <dbReference type="SAM" id="Coils"/>
    </source>
</evidence>
<dbReference type="GO" id="GO:0005813">
    <property type="term" value="C:centrosome"/>
    <property type="evidence" value="ECO:0007669"/>
    <property type="project" value="UniProtKB-SubCell"/>
</dbReference>
<dbReference type="AlphaFoldDB" id="A0A182PZI4"/>
<feature type="domain" description="ALMS motif" evidence="6">
    <location>
        <begin position="1055"/>
        <end position="1182"/>
    </location>
</feature>
<feature type="compositionally biased region" description="Polar residues" evidence="5">
    <location>
        <begin position="93"/>
        <end position="111"/>
    </location>
</feature>
<feature type="compositionally biased region" description="Low complexity" evidence="5">
    <location>
        <begin position="411"/>
        <end position="439"/>
    </location>
</feature>
<feature type="compositionally biased region" description="Basic and acidic residues" evidence="5">
    <location>
        <begin position="369"/>
        <end position="378"/>
    </location>
</feature>
<feature type="compositionally biased region" description="Polar residues" evidence="5">
    <location>
        <begin position="806"/>
        <end position="815"/>
    </location>
</feature>
<dbReference type="InterPro" id="IPR029299">
    <property type="entry name" value="ALMS_motif"/>
</dbReference>
<feature type="compositionally biased region" description="Basic and acidic residues" evidence="5">
    <location>
        <begin position="305"/>
        <end position="318"/>
    </location>
</feature>
<protein>
    <recommendedName>
        <fullName evidence="6">ALMS motif domain-containing protein</fullName>
    </recommendedName>
</protein>
<feature type="region of interest" description="Disordered" evidence="5">
    <location>
        <begin position="964"/>
        <end position="993"/>
    </location>
</feature>
<feature type="region of interest" description="Disordered" evidence="5">
    <location>
        <begin position="564"/>
        <end position="632"/>
    </location>
</feature>
<feature type="region of interest" description="Disordered" evidence="5">
    <location>
        <begin position="361"/>
        <end position="381"/>
    </location>
</feature>
<feature type="compositionally biased region" description="Polar residues" evidence="5">
    <location>
        <begin position="579"/>
        <end position="615"/>
    </location>
</feature>
<feature type="region of interest" description="Disordered" evidence="5">
    <location>
        <begin position="1011"/>
        <end position="1053"/>
    </location>
</feature>
<keyword evidence="4" id="KW-0175">Coiled coil</keyword>
<evidence type="ECO:0000313" key="8">
    <source>
        <dbReference type="Proteomes" id="UP000075886"/>
    </source>
</evidence>
<organism evidence="7 8">
    <name type="scientific">Anopheles farauti</name>
    <dbReference type="NCBI Taxonomy" id="69004"/>
    <lineage>
        <taxon>Eukaryota</taxon>
        <taxon>Metazoa</taxon>
        <taxon>Ecdysozoa</taxon>
        <taxon>Arthropoda</taxon>
        <taxon>Hexapoda</taxon>
        <taxon>Insecta</taxon>
        <taxon>Pterygota</taxon>
        <taxon>Neoptera</taxon>
        <taxon>Endopterygota</taxon>
        <taxon>Diptera</taxon>
        <taxon>Nematocera</taxon>
        <taxon>Culicoidea</taxon>
        <taxon>Culicidae</taxon>
        <taxon>Anophelinae</taxon>
        <taxon>Anopheles</taxon>
    </lineage>
</organism>